<evidence type="ECO:0000256" key="4">
    <source>
        <dbReference type="ARBA" id="ARBA00023002"/>
    </source>
</evidence>
<dbReference type="Gene3D" id="3.50.50.60">
    <property type="entry name" value="FAD/NAD(P)-binding domain"/>
    <property type="match status" value="2"/>
</dbReference>
<gene>
    <name evidence="10" type="primary">trxB</name>
    <name evidence="10" type="ORF">INF28_00800</name>
</gene>
<keyword evidence="8" id="KW-0521">NADP</keyword>
<reference evidence="10" key="1">
    <citation type="submission" date="2020-10" db="EMBL/GenBank/DDBJ databases">
        <title>ChiBAC.</title>
        <authorList>
            <person name="Zenner C."/>
            <person name="Hitch T.C.A."/>
            <person name="Clavel T."/>
        </authorList>
    </citation>
    <scope>NUCLEOTIDE SEQUENCE</scope>
    <source>
        <strain evidence="10">DSM 107454</strain>
    </source>
</reference>
<comment type="similarity">
    <text evidence="1 7">Belongs to the class-II pyridine nucleotide-disulfide oxidoreductase family.</text>
</comment>
<evidence type="ECO:0000256" key="8">
    <source>
        <dbReference type="RuleBase" id="RU003881"/>
    </source>
</evidence>
<dbReference type="SUPFAM" id="SSF51905">
    <property type="entry name" value="FAD/NAD(P)-binding domain"/>
    <property type="match status" value="1"/>
</dbReference>
<organism evidence="10 11">
    <name type="scientific">Ructibacterium gallinarum</name>
    <dbReference type="NCBI Taxonomy" id="2779355"/>
    <lineage>
        <taxon>Bacteria</taxon>
        <taxon>Bacillati</taxon>
        <taxon>Bacillota</taxon>
        <taxon>Clostridia</taxon>
        <taxon>Eubacteriales</taxon>
        <taxon>Oscillospiraceae</taxon>
        <taxon>Ructibacterium</taxon>
    </lineage>
</organism>
<dbReference type="AlphaFoldDB" id="A0A9D5LYW2"/>
<dbReference type="PRINTS" id="PR00469">
    <property type="entry name" value="PNDRDTASEII"/>
</dbReference>
<comment type="catalytic activity">
    <reaction evidence="7">
        <text>[thioredoxin]-dithiol + NADP(+) = [thioredoxin]-disulfide + NADPH + H(+)</text>
        <dbReference type="Rhea" id="RHEA:20345"/>
        <dbReference type="Rhea" id="RHEA-COMP:10698"/>
        <dbReference type="Rhea" id="RHEA-COMP:10700"/>
        <dbReference type="ChEBI" id="CHEBI:15378"/>
        <dbReference type="ChEBI" id="CHEBI:29950"/>
        <dbReference type="ChEBI" id="CHEBI:50058"/>
        <dbReference type="ChEBI" id="CHEBI:57783"/>
        <dbReference type="ChEBI" id="CHEBI:58349"/>
        <dbReference type="EC" id="1.8.1.9"/>
    </reaction>
</comment>
<keyword evidence="11" id="KW-1185">Reference proteome</keyword>
<evidence type="ECO:0000313" key="11">
    <source>
        <dbReference type="Proteomes" id="UP000806542"/>
    </source>
</evidence>
<evidence type="ECO:0000256" key="5">
    <source>
        <dbReference type="ARBA" id="ARBA00023157"/>
    </source>
</evidence>
<dbReference type="PRINTS" id="PR00368">
    <property type="entry name" value="FADPNR"/>
</dbReference>
<comment type="cofactor">
    <cofactor evidence="8">
        <name>FAD</name>
        <dbReference type="ChEBI" id="CHEBI:57692"/>
    </cofactor>
    <text evidence="8">Binds 1 FAD per subunit.</text>
</comment>
<keyword evidence="6 7" id="KW-0676">Redox-active center</keyword>
<dbReference type="GO" id="GO:0004791">
    <property type="term" value="F:thioredoxin-disulfide reductase (NADPH) activity"/>
    <property type="evidence" value="ECO:0007669"/>
    <property type="project" value="UniProtKB-UniRule"/>
</dbReference>
<dbReference type="InterPro" id="IPR005982">
    <property type="entry name" value="Thioredox_Rdtase"/>
</dbReference>
<dbReference type="InterPro" id="IPR008255">
    <property type="entry name" value="Pyr_nucl-diS_OxRdtase_2_AS"/>
</dbReference>
<dbReference type="Pfam" id="PF07992">
    <property type="entry name" value="Pyr_redox_2"/>
    <property type="match status" value="1"/>
</dbReference>
<dbReference type="NCBIfam" id="TIGR01292">
    <property type="entry name" value="TRX_reduct"/>
    <property type="match status" value="1"/>
</dbReference>
<evidence type="ECO:0000256" key="1">
    <source>
        <dbReference type="ARBA" id="ARBA00009333"/>
    </source>
</evidence>
<evidence type="ECO:0000256" key="3">
    <source>
        <dbReference type="ARBA" id="ARBA00022827"/>
    </source>
</evidence>
<evidence type="ECO:0000256" key="6">
    <source>
        <dbReference type="ARBA" id="ARBA00023284"/>
    </source>
</evidence>
<name>A0A9D5LYW2_9FIRM</name>
<dbReference type="InterPro" id="IPR050097">
    <property type="entry name" value="Ferredoxin-NADP_redctase_2"/>
</dbReference>
<dbReference type="InterPro" id="IPR036188">
    <property type="entry name" value="FAD/NAD-bd_sf"/>
</dbReference>
<comment type="caution">
    <text evidence="10">The sequence shown here is derived from an EMBL/GenBank/DDBJ whole genome shotgun (WGS) entry which is preliminary data.</text>
</comment>
<dbReference type="GO" id="GO:0019430">
    <property type="term" value="P:removal of superoxide radicals"/>
    <property type="evidence" value="ECO:0007669"/>
    <property type="project" value="UniProtKB-UniRule"/>
</dbReference>
<sequence length="301" mass="32347">MKIYDTLIIGSGPAGLAAAVYASRAMLDFAVIEQAAVSGGQMMNTSEIDNYPGFASADGFSLSAKMREHAESLGAGFITDHIQEVKRQEQNFLLIGEQGEYLTKTVIAASGARHRKLGVAGEDRLAGKGVSYCATCDGAFFRGRTVAVVGGGNTAAEDALYLANLCEKVYLVHRRDNLRAGRALAERVLNNPKIQPVWNSQVLEIDGENRVERILLNTEEELILDGVFIAVGVRPNSEWIPSTVSKDEGGFIKADETGVTSVPGFFAAGDLRTKKLRQIITAASDGANAVASVEHFLQIRR</sequence>
<evidence type="ECO:0000259" key="9">
    <source>
        <dbReference type="Pfam" id="PF07992"/>
    </source>
</evidence>
<dbReference type="InterPro" id="IPR023753">
    <property type="entry name" value="FAD/NAD-binding_dom"/>
</dbReference>
<dbReference type="PANTHER" id="PTHR48105">
    <property type="entry name" value="THIOREDOXIN REDUCTASE 1-RELATED-RELATED"/>
    <property type="match status" value="1"/>
</dbReference>
<dbReference type="PROSITE" id="PS00573">
    <property type="entry name" value="PYRIDINE_REDOX_2"/>
    <property type="match status" value="1"/>
</dbReference>
<feature type="domain" description="FAD/NAD(P)-binding" evidence="9">
    <location>
        <begin position="4"/>
        <end position="286"/>
    </location>
</feature>
<dbReference type="GO" id="GO:0005737">
    <property type="term" value="C:cytoplasm"/>
    <property type="evidence" value="ECO:0007669"/>
    <property type="project" value="InterPro"/>
</dbReference>
<dbReference type="RefSeq" id="WP_226391559.1">
    <property type="nucleotide sequence ID" value="NZ_JADCKB010000001.1"/>
</dbReference>
<keyword evidence="3 7" id="KW-0274">FAD</keyword>
<protein>
    <recommendedName>
        <fullName evidence="7">Thioredoxin reductase</fullName>
        <ecNumber evidence="7">1.8.1.9</ecNumber>
    </recommendedName>
</protein>
<evidence type="ECO:0000256" key="7">
    <source>
        <dbReference type="RuleBase" id="RU003880"/>
    </source>
</evidence>
<comment type="subunit">
    <text evidence="7">Homodimer.</text>
</comment>
<keyword evidence="5" id="KW-1015">Disulfide bond</keyword>
<proteinExistence type="inferred from homology"/>
<keyword evidence="2 7" id="KW-0285">Flavoprotein</keyword>
<evidence type="ECO:0000313" key="10">
    <source>
        <dbReference type="EMBL" id="MBE5039006.1"/>
    </source>
</evidence>
<dbReference type="EMBL" id="JADCKB010000001">
    <property type="protein sequence ID" value="MBE5039006.1"/>
    <property type="molecule type" value="Genomic_DNA"/>
</dbReference>
<dbReference type="EC" id="1.8.1.9" evidence="7"/>
<accession>A0A9D5LYW2</accession>
<evidence type="ECO:0000256" key="2">
    <source>
        <dbReference type="ARBA" id="ARBA00022630"/>
    </source>
</evidence>
<dbReference type="Proteomes" id="UP000806542">
    <property type="component" value="Unassembled WGS sequence"/>
</dbReference>
<keyword evidence="4 7" id="KW-0560">Oxidoreductase</keyword>